<dbReference type="PANTHER" id="PTHR47554">
    <property type="entry name" value="SORTING NEXIN MVP1"/>
    <property type="match status" value="1"/>
</dbReference>
<dbReference type="AlphaFoldDB" id="A0A1E3HEH2"/>
<feature type="domain" description="PX" evidence="5">
    <location>
        <begin position="287"/>
        <end position="396"/>
    </location>
</feature>
<feature type="compositionally biased region" description="Low complexity" evidence="4">
    <location>
        <begin position="54"/>
        <end position="67"/>
    </location>
</feature>
<protein>
    <recommendedName>
        <fullName evidence="2">Sorting nexin MVP1</fullName>
    </recommendedName>
</protein>
<gene>
    <name evidence="6" type="ORF">L202_07044</name>
</gene>
<dbReference type="PROSITE" id="PS50195">
    <property type="entry name" value="PX"/>
    <property type="match status" value="1"/>
</dbReference>
<evidence type="ECO:0000256" key="3">
    <source>
        <dbReference type="SAM" id="Coils"/>
    </source>
</evidence>
<proteinExistence type="predicted"/>
<feature type="compositionally biased region" description="Polar residues" evidence="4">
    <location>
        <begin position="208"/>
        <end position="221"/>
    </location>
</feature>
<dbReference type="InterPro" id="IPR001683">
    <property type="entry name" value="PX_dom"/>
</dbReference>
<dbReference type="GO" id="GO:0005829">
    <property type="term" value="C:cytosol"/>
    <property type="evidence" value="ECO:0007669"/>
    <property type="project" value="GOC"/>
</dbReference>
<name>A0A1E3HEH2_9TREE</name>
<feature type="coiled-coil region" evidence="3">
    <location>
        <begin position="541"/>
        <end position="568"/>
    </location>
</feature>
<dbReference type="Proteomes" id="UP000094065">
    <property type="component" value="Unassembled WGS sequence"/>
</dbReference>
<dbReference type="GO" id="GO:0042147">
    <property type="term" value="P:retrograde transport, endosome to Golgi"/>
    <property type="evidence" value="ECO:0007669"/>
    <property type="project" value="InterPro"/>
</dbReference>
<dbReference type="GO" id="GO:0016020">
    <property type="term" value="C:membrane"/>
    <property type="evidence" value="ECO:0007669"/>
    <property type="project" value="UniProtKB-SubCell"/>
</dbReference>
<evidence type="ECO:0000313" key="7">
    <source>
        <dbReference type="Proteomes" id="UP000094065"/>
    </source>
</evidence>
<organism evidence="6 7">
    <name type="scientific">Cryptococcus amylolentus CBS 6039</name>
    <dbReference type="NCBI Taxonomy" id="1295533"/>
    <lineage>
        <taxon>Eukaryota</taxon>
        <taxon>Fungi</taxon>
        <taxon>Dikarya</taxon>
        <taxon>Basidiomycota</taxon>
        <taxon>Agaricomycotina</taxon>
        <taxon>Tremellomycetes</taxon>
        <taxon>Tremellales</taxon>
        <taxon>Cryptococcaceae</taxon>
        <taxon>Cryptococcus</taxon>
    </lineage>
</organism>
<dbReference type="STRING" id="1295533.A0A1E3HEH2"/>
<feature type="region of interest" description="Disordered" evidence="4">
    <location>
        <begin position="1"/>
        <end position="20"/>
    </location>
</feature>
<keyword evidence="7" id="KW-1185">Reference proteome</keyword>
<dbReference type="PANTHER" id="PTHR47554:SF1">
    <property type="entry name" value="SORTING NEXIN MVP1"/>
    <property type="match status" value="1"/>
</dbReference>
<dbReference type="Gene3D" id="3.30.1520.10">
    <property type="entry name" value="Phox-like domain"/>
    <property type="match status" value="1"/>
</dbReference>
<reference evidence="6 7" key="1">
    <citation type="submission" date="2016-06" db="EMBL/GenBank/DDBJ databases">
        <title>Evolution of pathogenesis and genome organization in the Tremellales.</title>
        <authorList>
            <person name="Cuomo C."/>
            <person name="Litvintseva A."/>
            <person name="Heitman J."/>
            <person name="Chen Y."/>
            <person name="Sun S."/>
            <person name="Springer D."/>
            <person name="Dromer F."/>
            <person name="Young S."/>
            <person name="Zeng Q."/>
            <person name="Chapman S."/>
            <person name="Gujja S."/>
            <person name="Saif S."/>
            <person name="Birren B."/>
        </authorList>
    </citation>
    <scope>NUCLEOTIDE SEQUENCE [LARGE SCALE GENOMIC DNA]</scope>
    <source>
        <strain evidence="6 7">CBS 6039</strain>
    </source>
</reference>
<dbReference type="GO" id="GO:0006623">
    <property type="term" value="P:protein targeting to vacuole"/>
    <property type="evidence" value="ECO:0007669"/>
    <property type="project" value="TreeGrafter"/>
</dbReference>
<dbReference type="RefSeq" id="XP_018990495.1">
    <property type="nucleotide sequence ID" value="XM_019141688.1"/>
</dbReference>
<evidence type="ECO:0000256" key="4">
    <source>
        <dbReference type="SAM" id="MobiDB-lite"/>
    </source>
</evidence>
<feature type="region of interest" description="Disordered" evidence="4">
    <location>
        <begin position="36"/>
        <end position="75"/>
    </location>
</feature>
<dbReference type="GO" id="GO:0005768">
    <property type="term" value="C:endosome"/>
    <property type="evidence" value="ECO:0007669"/>
    <property type="project" value="TreeGrafter"/>
</dbReference>
<dbReference type="EMBL" id="AWGJ01000011">
    <property type="protein sequence ID" value="ODN74714.1"/>
    <property type="molecule type" value="Genomic_DNA"/>
</dbReference>
<evidence type="ECO:0000313" key="6">
    <source>
        <dbReference type="EMBL" id="ODN74714.1"/>
    </source>
</evidence>
<accession>A0A1E3HEH2</accession>
<sequence length="701" mass="75320">MFNNPRPLSPSSPSHSYDPLSFTGFSNGLRAGSIASGSVTGAASGGGDELDPWSSAPSPAGGSRPASTLNPSTTRFGAGSEALQNLIVDPPAQYLAILDQLPPGTTVTSLSKYLSDTLPAPIIAKIVTLTNDQPSSPRSSLVCALALVALAQASHISDPLDLSIEILSSALSQGDLPPPKVSHPGSFSPAKPNSHHSSLGPDPYPTWDTPSQDRTGYTPPSSLFRHPPVLASDSSVHIDDPYAPDPLAALESQNGGGENPGQGSGGLRLIQVEDLEPEDMARPRGWWKDLERVTVDLIPEKEGWFLQKYRLSSTKRGDQAVTRRFSDFLWLMDILGKRYPYRLLPPIPPKRLNPDAAFLEARRLSLQRLLSSLTSHPVLSQDPCLTTFLTLPSPGFEGWRKRTSVALEEEGPSSPPLALRVPRDLEPKLLALRSNLPQLLSSLHKLITLYERALTRAQAEKGDSQRLAGVLEGLGEGVKECCFWSYGVPSSHVRTGINRDGNSPGESGDAPKYAKTGDVCEVCGSLGTGVGDVAKGYDKVVGAQQKRIENLQKHLESLRSQRDLHLALHALFSRWAKNQAANPTSSLLTKISSLNIKSSSLLSSPPLPSAPPAKRSTWESQLSKLRDDLSLARAEVEVWRGKEVWMKALVWEEVAKVWHGRQGVEGGVGWRALGAGERGVGEGIEGVWEGVVGALEGVVLE</sequence>
<dbReference type="InterPro" id="IPR036871">
    <property type="entry name" value="PX_dom_sf"/>
</dbReference>
<dbReference type="Pfam" id="PF00787">
    <property type="entry name" value="PX"/>
    <property type="match status" value="1"/>
</dbReference>
<dbReference type="OrthoDB" id="10064318at2759"/>
<dbReference type="SUPFAM" id="SSF64268">
    <property type="entry name" value="PX domain"/>
    <property type="match status" value="1"/>
</dbReference>
<evidence type="ECO:0000259" key="5">
    <source>
        <dbReference type="PROSITE" id="PS50195"/>
    </source>
</evidence>
<comment type="caution">
    <text evidence="6">The sequence shown here is derived from an EMBL/GenBank/DDBJ whole genome shotgun (WGS) entry which is preliminary data.</text>
</comment>
<comment type="subcellular location">
    <subcellularLocation>
        <location evidence="1">Membrane</location>
        <topology evidence="1">Peripheral membrane protein</topology>
        <orientation evidence="1">Cytoplasmic side</orientation>
    </subcellularLocation>
</comment>
<dbReference type="SMART" id="SM00312">
    <property type="entry name" value="PX"/>
    <property type="match status" value="1"/>
</dbReference>
<evidence type="ECO:0000256" key="1">
    <source>
        <dbReference type="ARBA" id="ARBA00004287"/>
    </source>
</evidence>
<dbReference type="GO" id="GO:0032266">
    <property type="term" value="F:phosphatidylinositol-3-phosphate binding"/>
    <property type="evidence" value="ECO:0007669"/>
    <property type="project" value="TreeGrafter"/>
</dbReference>
<dbReference type="InterPro" id="IPR028662">
    <property type="entry name" value="SNX8/Mvp1"/>
</dbReference>
<dbReference type="GeneID" id="30158353"/>
<feature type="region of interest" description="Disordered" evidence="4">
    <location>
        <begin position="175"/>
        <end position="266"/>
    </location>
</feature>
<evidence type="ECO:0000256" key="2">
    <source>
        <dbReference type="ARBA" id="ARBA00014268"/>
    </source>
</evidence>
<feature type="compositionally biased region" description="Gly residues" evidence="4">
    <location>
        <begin position="254"/>
        <end position="266"/>
    </location>
</feature>
<keyword evidence="3" id="KW-0175">Coiled coil</keyword>